<gene>
    <name evidence="2" type="ORF">HT134_21765</name>
</gene>
<dbReference type="SUPFAM" id="SSF46785">
    <property type="entry name" value="Winged helix' DNA-binding domain"/>
    <property type="match status" value="1"/>
</dbReference>
<dbReference type="PROSITE" id="PS50995">
    <property type="entry name" value="HTH_MARR_2"/>
    <property type="match status" value="1"/>
</dbReference>
<feature type="domain" description="HTH marR-type" evidence="1">
    <location>
        <begin position="6"/>
        <end position="138"/>
    </location>
</feature>
<dbReference type="Proteomes" id="UP000546126">
    <property type="component" value="Unassembled WGS sequence"/>
</dbReference>
<proteinExistence type="predicted"/>
<dbReference type="SMART" id="SM00347">
    <property type="entry name" value="HTH_MARR"/>
    <property type="match status" value="1"/>
</dbReference>
<dbReference type="Pfam" id="PF01047">
    <property type="entry name" value="MarR"/>
    <property type="match status" value="1"/>
</dbReference>
<evidence type="ECO:0000313" key="2">
    <source>
        <dbReference type="EMBL" id="NUW42747.1"/>
    </source>
</evidence>
<dbReference type="RefSeq" id="WP_175602304.1">
    <property type="nucleotide sequence ID" value="NZ_JABWGO010000005.1"/>
</dbReference>
<dbReference type="EMBL" id="JABWGO010000005">
    <property type="protein sequence ID" value="NUW42747.1"/>
    <property type="molecule type" value="Genomic_DNA"/>
</dbReference>
<organism evidence="2 3">
    <name type="scientific">Nonomuraea rhodomycinica</name>
    <dbReference type="NCBI Taxonomy" id="1712872"/>
    <lineage>
        <taxon>Bacteria</taxon>
        <taxon>Bacillati</taxon>
        <taxon>Actinomycetota</taxon>
        <taxon>Actinomycetes</taxon>
        <taxon>Streptosporangiales</taxon>
        <taxon>Streptosporangiaceae</taxon>
        <taxon>Nonomuraea</taxon>
    </lineage>
</organism>
<keyword evidence="3" id="KW-1185">Reference proteome</keyword>
<dbReference type="InterPro" id="IPR036390">
    <property type="entry name" value="WH_DNA-bd_sf"/>
</dbReference>
<protein>
    <submittedName>
        <fullName evidence="2">Winged helix-turn-helix transcriptional regulator</fullName>
    </submittedName>
</protein>
<evidence type="ECO:0000313" key="3">
    <source>
        <dbReference type="Proteomes" id="UP000546126"/>
    </source>
</evidence>
<dbReference type="GO" id="GO:0003700">
    <property type="term" value="F:DNA-binding transcription factor activity"/>
    <property type="evidence" value="ECO:0007669"/>
    <property type="project" value="InterPro"/>
</dbReference>
<dbReference type="InterPro" id="IPR036388">
    <property type="entry name" value="WH-like_DNA-bd_sf"/>
</dbReference>
<dbReference type="AlphaFoldDB" id="A0A7Y6IQY7"/>
<dbReference type="InterPro" id="IPR000835">
    <property type="entry name" value="HTH_MarR-typ"/>
</dbReference>
<comment type="caution">
    <text evidence="2">The sequence shown here is derived from an EMBL/GenBank/DDBJ whole genome shotgun (WGS) entry which is preliminary data.</text>
</comment>
<accession>A0A7Y6IQY7</accession>
<dbReference type="GO" id="GO:0006950">
    <property type="term" value="P:response to stress"/>
    <property type="evidence" value="ECO:0007669"/>
    <property type="project" value="TreeGrafter"/>
</dbReference>
<sequence length="150" mass="15744">MDFERADALNGAIRTIALKHRARAAAKLAELGLHPGHEAVLLLLSAKGPQTQRQLAAGADCEPPSITLMVRKLEAGGLVSRVPAARDARANVVRLTDEGREAVVRVKELWRDLADETVAGLAGTSVDQLIEALTDLARSLQGQAPGAGAS</sequence>
<name>A0A7Y6IQY7_9ACTN</name>
<dbReference type="PANTHER" id="PTHR33164">
    <property type="entry name" value="TRANSCRIPTIONAL REGULATOR, MARR FAMILY"/>
    <property type="match status" value="1"/>
</dbReference>
<dbReference type="InterPro" id="IPR039422">
    <property type="entry name" value="MarR/SlyA-like"/>
</dbReference>
<evidence type="ECO:0000259" key="1">
    <source>
        <dbReference type="PROSITE" id="PS50995"/>
    </source>
</evidence>
<dbReference type="Gene3D" id="1.10.10.10">
    <property type="entry name" value="Winged helix-like DNA-binding domain superfamily/Winged helix DNA-binding domain"/>
    <property type="match status" value="1"/>
</dbReference>
<dbReference type="PANTHER" id="PTHR33164:SF43">
    <property type="entry name" value="HTH-TYPE TRANSCRIPTIONAL REPRESSOR YETL"/>
    <property type="match status" value="1"/>
</dbReference>
<reference evidence="2 3" key="1">
    <citation type="submission" date="2020-06" db="EMBL/GenBank/DDBJ databases">
        <authorList>
            <person name="Chanama M."/>
        </authorList>
    </citation>
    <scope>NUCLEOTIDE SEQUENCE [LARGE SCALE GENOMIC DNA]</scope>
    <source>
        <strain evidence="2 3">TBRC6557</strain>
    </source>
</reference>